<protein>
    <submittedName>
        <fullName evidence="3">C2 calcium-dependent membrane targeting domain containing protein</fullName>
    </submittedName>
</protein>
<dbReference type="PRINTS" id="PR00399">
    <property type="entry name" value="SYNAPTOTAGMN"/>
</dbReference>
<dbReference type="PROSITE" id="PS50004">
    <property type="entry name" value="C2"/>
    <property type="match status" value="2"/>
</dbReference>
<feature type="domain" description="C2" evidence="2">
    <location>
        <begin position="205"/>
        <end position="326"/>
    </location>
</feature>
<accession>W6NN52</accession>
<proteinExistence type="predicted"/>
<evidence type="ECO:0000259" key="2">
    <source>
        <dbReference type="PROSITE" id="PS50004"/>
    </source>
</evidence>
<organism evidence="3">
    <name type="scientific">Haemonchus contortus</name>
    <name type="common">Barber pole worm</name>
    <dbReference type="NCBI Taxonomy" id="6289"/>
    <lineage>
        <taxon>Eukaryota</taxon>
        <taxon>Metazoa</taxon>
        <taxon>Ecdysozoa</taxon>
        <taxon>Nematoda</taxon>
        <taxon>Chromadorea</taxon>
        <taxon>Rhabditida</taxon>
        <taxon>Rhabditina</taxon>
        <taxon>Rhabditomorpha</taxon>
        <taxon>Strongyloidea</taxon>
        <taxon>Trichostrongylidae</taxon>
        <taxon>Haemonchus</taxon>
    </lineage>
</organism>
<dbReference type="InterPro" id="IPR001565">
    <property type="entry name" value="Synaptotagmin"/>
</dbReference>
<evidence type="ECO:0000313" key="3">
    <source>
        <dbReference type="EMBL" id="CDL93722.1"/>
    </source>
</evidence>
<dbReference type="GO" id="GO:0005509">
    <property type="term" value="F:calcium ion binding"/>
    <property type="evidence" value="ECO:0007669"/>
    <property type="project" value="TreeGrafter"/>
</dbReference>
<sequence length="378" mass="43225">MWATGAVACSPFYRILTTCCPIRRGGGNNSASRYQAAANKTVAISDVPAFTSKTLNVQPDVNGIPDAVDINNFGEIRLRLEYDFAQNKLSVMILDAHGLPAMDRNGMSDPYVKLCILPERKQKYETKIIRNSLNPVFNETFLFSLPFNELQSKTLMLTVYDYDRLSKDDKMGELSIPLETIDFGTTTEISRYLCKPENDDDRESRLGDICFSTRYRPATGTVTLTIMEARNLKKMDVGGSSDPYVKIYLYHGRKLLSKKKTSRKYRTLNPYYNESFQFKIEPAMMEKVHIIISVWDYDKMSKNDFIGEVTLASQALNLPQVTHACYEQWAEMMTSRRPVVQWHTLQERMEKEKDRMTSLLLGTYHRIRSGSLSLIGKG</sequence>
<gene>
    <name evidence="3" type="ORF">HCOI_00152700</name>
</gene>
<dbReference type="GO" id="GO:0030424">
    <property type="term" value="C:axon"/>
    <property type="evidence" value="ECO:0007669"/>
    <property type="project" value="TreeGrafter"/>
</dbReference>
<dbReference type="CDD" id="cd08402">
    <property type="entry name" value="C2B_Synaptotagmin-1"/>
    <property type="match status" value="1"/>
</dbReference>
<dbReference type="GO" id="GO:0030672">
    <property type="term" value="C:synaptic vesicle membrane"/>
    <property type="evidence" value="ECO:0007669"/>
    <property type="project" value="TreeGrafter"/>
</dbReference>
<dbReference type="GO" id="GO:0030276">
    <property type="term" value="F:clathrin binding"/>
    <property type="evidence" value="ECO:0007669"/>
    <property type="project" value="TreeGrafter"/>
</dbReference>
<dbReference type="SMART" id="SM00239">
    <property type="entry name" value="C2"/>
    <property type="match status" value="2"/>
</dbReference>
<reference evidence="3" key="2">
    <citation type="submission" date="2013-05" db="EMBL/GenBank/DDBJ databases">
        <title>The genome and transcriptome of Haemonchus contortus: a key model parasite for drug and vaccine discovery.</title>
        <authorList>
            <person name="Laing R."/>
            <person name="Kikuchi T."/>
            <person name="Martinelli A."/>
            <person name="Tsai I.J."/>
            <person name="Beech R.N."/>
            <person name="Redman E."/>
            <person name="Holroyd N."/>
            <person name="Bartley D.J."/>
            <person name="Beasley H."/>
            <person name="Britton C."/>
            <person name="Curran D."/>
            <person name="Devaney E."/>
            <person name="Gilabert A."/>
            <person name="Jackson F."/>
            <person name="Hunt M."/>
            <person name="Johnston S."/>
            <person name="Kryukov I."/>
            <person name="Li K."/>
            <person name="Morrison A.A."/>
            <person name="Reid A.J."/>
            <person name="Sargison N."/>
            <person name="Saunders G."/>
            <person name="Wasmuth J.D."/>
            <person name="Wolstenholme A."/>
            <person name="Berriman M."/>
            <person name="Gilleard J.S."/>
            <person name="Cotton J.A."/>
        </authorList>
    </citation>
    <scope>NUCLEOTIDE SEQUENCE [LARGE SCALE GENOMIC DNA]</scope>
    <source>
        <strain evidence="3">ISE/inbred ISE</strain>
    </source>
</reference>
<dbReference type="Gene3D" id="2.60.40.150">
    <property type="entry name" value="C2 domain"/>
    <property type="match status" value="2"/>
</dbReference>
<name>W6NN52_HAECO</name>
<dbReference type="PANTHER" id="PTHR10024">
    <property type="entry name" value="SYNAPTOTAGMIN"/>
    <property type="match status" value="1"/>
</dbReference>
<dbReference type="AlphaFoldDB" id="W6NN52"/>
<comment type="caution">
    <text evidence="3">The sequence shown here is derived from an EMBL/GenBank/DDBJ whole genome shotgun (WGS) entry which is preliminary data.</text>
</comment>
<evidence type="ECO:0000256" key="1">
    <source>
        <dbReference type="ARBA" id="ARBA00022737"/>
    </source>
</evidence>
<feature type="domain" description="C2" evidence="2">
    <location>
        <begin position="72"/>
        <end position="193"/>
    </location>
</feature>
<dbReference type="GO" id="GO:0031045">
    <property type="term" value="C:dense core granule"/>
    <property type="evidence" value="ECO:0007669"/>
    <property type="project" value="TreeGrafter"/>
</dbReference>
<reference evidence="3" key="1">
    <citation type="submission" date="2013-03" db="EMBL/GenBank/DDBJ databases">
        <authorList>
            <person name="Aslett M."/>
        </authorList>
    </citation>
    <scope>NUCLEOTIDE SEQUENCE [LARGE SCALE GENOMIC DNA]</scope>
    <source>
        <strain evidence="3">ISE/inbred ISE</strain>
    </source>
</reference>
<dbReference type="InterPro" id="IPR035892">
    <property type="entry name" value="C2_domain_sf"/>
</dbReference>
<dbReference type="GO" id="GO:0048488">
    <property type="term" value="P:synaptic vesicle endocytosis"/>
    <property type="evidence" value="ECO:0007669"/>
    <property type="project" value="TreeGrafter"/>
</dbReference>
<dbReference type="SUPFAM" id="SSF49562">
    <property type="entry name" value="C2 domain (Calcium/lipid-binding domain, CaLB)"/>
    <property type="match status" value="2"/>
</dbReference>
<dbReference type="EMBL" id="CAVP010051999">
    <property type="protein sequence ID" value="CDL93722.1"/>
    <property type="molecule type" value="Genomic_DNA"/>
</dbReference>
<dbReference type="GO" id="GO:0048791">
    <property type="term" value="P:calcium ion-regulated exocytosis of neurotransmitter"/>
    <property type="evidence" value="ECO:0007669"/>
    <property type="project" value="TreeGrafter"/>
</dbReference>
<dbReference type="GO" id="GO:0000149">
    <property type="term" value="F:SNARE binding"/>
    <property type="evidence" value="ECO:0007669"/>
    <property type="project" value="TreeGrafter"/>
</dbReference>
<dbReference type="PANTHER" id="PTHR10024:SF352">
    <property type="entry name" value="SYNAPTOTAGMIN 2"/>
    <property type="match status" value="1"/>
</dbReference>
<dbReference type="PRINTS" id="PR00360">
    <property type="entry name" value="C2DOMAIN"/>
</dbReference>
<dbReference type="Pfam" id="PF00168">
    <property type="entry name" value="C2"/>
    <property type="match status" value="2"/>
</dbReference>
<keyword evidence="1" id="KW-0677">Repeat</keyword>
<dbReference type="InterPro" id="IPR000008">
    <property type="entry name" value="C2_dom"/>
</dbReference>
<dbReference type="GO" id="GO:0005544">
    <property type="term" value="F:calcium-dependent phospholipid binding"/>
    <property type="evidence" value="ECO:0007669"/>
    <property type="project" value="TreeGrafter"/>
</dbReference>
<dbReference type="GO" id="GO:0001786">
    <property type="term" value="F:phosphatidylserine binding"/>
    <property type="evidence" value="ECO:0007669"/>
    <property type="project" value="TreeGrafter"/>
</dbReference>
<dbReference type="GO" id="GO:0005886">
    <property type="term" value="C:plasma membrane"/>
    <property type="evidence" value="ECO:0007669"/>
    <property type="project" value="TreeGrafter"/>
</dbReference>